<dbReference type="InterPro" id="IPR016130">
    <property type="entry name" value="Tyr_Pase_AS"/>
</dbReference>
<dbReference type="GO" id="GO:0017017">
    <property type="term" value="F:MAP kinase tyrosine/serine/threonine phosphatase activity"/>
    <property type="evidence" value="ECO:0007669"/>
    <property type="project" value="TreeGrafter"/>
</dbReference>
<name>A0A1D8NLE3_YARLL</name>
<dbReference type="PROSITE" id="PS00383">
    <property type="entry name" value="TYR_PHOSPHATASE_1"/>
    <property type="match status" value="1"/>
</dbReference>
<feature type="compositionally biased region" description="Low complexity" evidence="5">
    <location>
        <begin position="223"/>
        <end position="240"/>
    </location>
</feature>
<protein>
    <recommendedName>
        <fullName evidence="2">protein-tyrosine-phosphatase</fullName>
        <ecNumber evidence="2">3.1.3.48</ecNumber>
    </recommendedName>
</protein>
<dbReference type="InterPro" id="IPR029021">
    <property type="entry name" value="Prot-tyrosine_phosphatase-like"/>
</dbReference>
<evidence type="ECO:0000259" key="6">
    <source>
        <dbReference type="PROSITE" id="PS50054"/>
    </source>
</evidence>
<evidence type="ECO:0000256" key="2">
    <source>
        <dbReference type="ARBA" id="ARBA00013064"/>
    </source>
</evidence>
<feature type="compositionally biased region" description="Pro residues" evidence="5">
    <location>
        <begin position="35"/>
        <end position="45"/>
    </location>
</feature>
<dbReference type="GO" id="GO:0043409">
    <property type="term" value="P:negative regulation of MAPK cascade"/>
    <property type="evidence" value="ECO:0007669"/>
    <property type="project" value="TreeGrafter"/>
</dbReference>
<reference evidence="8 9" key="1">
    <citation type="journal article" date="2016" name="PLoS ONE">
        <title>Sequence Assembly of Yarrowia lipolytica Strain W29/CLIB89 Shows Transposable Element Diversity.</title>
        <authorList>
            <person name="Magnan C."/>
            <person name="Yu J."/>
            <person name="Chang I."/>
            <person name="Jahn E."/>
            <person name="Kanomata Y."/>
            <person name="Wu J."/>
            <person name="Zeller M."/>
            <person name="Oakes M."/>
            <person name="Baldi P."/>
            <person name="Sandmeyer S."/>
        </authorList>
    </citation>
    <scope>NUCLEOTIDE SEQUENCE [LARGE SCALE GENOMIC DNA]</scope>
    <source>
        <strain evidence="9">CLIB89(W29)</strain>
    </source>
</reference>
<dbReference type="GeneID" id="2908221"/>
<dbReference type="SUPFAM" id="SSF52799">
    <property type="entry name" value="(Phosphotyrosine protein) phosphatases II"/>
    <property type="match status" value="1"/>
</dbReference>
<dbReference type="GO" id="GO:0008330">
    <property type="term" value="F:protein tyrosine/threonine phosphatase activity"/>
    <property type="evidence" value="ECO:0007669"/>
    <property type="project" value="TreeGrafter"/>
</dbReference>
<dbReference type="EMBL" id="CP017558">
    <property type="protein sequence ID" value="AOW06459.1"/>
    <property type="molecule type" value="Genomic_DNA"/>
</dbReference>
<feature type="region of interest" description="Disordered" evidence="5">
    <location>
        <begin position="1"/>
        <end position="83"/>
    </location>
</feature>
<dbReference type="SMART" id="SM00195">
    <property type="entry name" value="DSPc"/>
    <property type="match status" value="1"/>
</dbReference>
<dbReference type="InterPro" id="IPR020422">
    <property type="entry name" value="TYR_PHOSPHATASE_DUAL_dom"/>
</dbReference>
<dbReference type="RefSeq" id="XP_504838.3">
    <property type="nucleotide sequence ID" value="XM_504838.3"/>
</dbReference>
<dbReference type="eggNOG" id="KOG1716">
    <property type="taxonomic scope" value="Eukaryota"/>
</dbReference>
<feature type="compositionally biased region" description="Low complexity" evidence="5">
    <location>
        <begin position="64"/>
        <end position="77"/>
    </location>
</feature>
<dbReference type="PROSITE" id="PS50054">
    <property type="entry name" value="TYR_PHOSPHATASE_DUAL"/>
    <property type="match status" value="1"/>
</dbReference>
<evidence type="ECO:0000313" key="8">
    <source>
        <dbReference type="EMBL" id="AOW06459.1"/>
    </source>
</evidence>
<keyword evidence="4" id="KW-0904">Protein phosphatase</keyword>
<evidence type="ECO:0000256" key="4">
    <source>
        <dbReference type="ARBA" id="ARBA00022912"/>
    </source>
</evidence>
<proteinExistence type="inferred from homology"/>
<evidence type="ECO:0000259" key="7">
    <source>
        <dbReference type="PROSITE" id="PS50056"/>
    </source>
</evidence>
<sequence>MNCSVADMAGSHVPSNHHHPQAQQIHDPDAMDSLPAPPRHLPFRPPKGKNSNTKNLSLMVPQGSNQSHNSHSNNNVSPPHTSIEPSIAAPLPFVLPVSSTPVRASAPSVAAASPLAASFSLGLSRKGSVKRSHVDAEPEDAAYDSDYRSEHKNYHSRTSPKRQSPSPQVQPAASATVSSVPPFSMEPPPFTMQRRTSQLSISIPLATCSGSNTLPAPLGTPTSQSHHSANSAASQLSLSDSESDPNSDNTTHTTPPPNYDDALPPSKHHLFAEELMTPSVHHENAYPDGPLLIYPSNVYLYSEPSVELARTFDVVINVAKEIDNPFSEEQYANDGQTNPEYVYVPWGHNSKFLPDLPYLTQLIDDRSAAGKRVLVHCQCGVSRSASLLIAYIMKKQQLDLNAAYDWVKYRSPEIGPNMTLIFQLMDWHKHLLGEKDALESDED</sequence>
<dbReference type="GO" id="GO:0005634">
    <property type="term" value="C:nucleus"/>
    <property type="evidence" value="ECO:0007669"/>
    <property type="project" value="TreeGrafter"/>
</dbReference>
<comment type="similarity">
    <text evidence="1">Belongs to the protein-tyrosine phosphatase family. Non-receptor class dual specificity subfamily.</text>
</comment>
<dbReference type="EC" id="3.1.3.48" evidence="2"/>
<dbReference type="Proteomes" id="UP000182444">
    <property type="component" value="Chromosome 1F"/>
</dbReference>
<dbReference type="Gene3D" id="3.90.190.10">
    <property type="entry name" value="Protein tyrosine phosphatase superfamily"/>
    <property type="match status" value="1"/>
</dbReference>
<dbReference type="PROSITE" id="PS50056">
    <property type="entry name" value="TYR_PHOSPHATASE_2"/>
    <property type="match status" value="1"/>
</dbReference>
<dbReference type="VEuPathDB" id="FungiDB:YALI0_F00858g"/>
<dbReference type="InterPro" id="IPR000340">
    <property type="entry name" value="Dual-sp_phosphatase_cat-dom"/>
</dbReference>
<dbReference type="GO" id="GO:0033550">
    <property type="term" value="F:MAP kinase tyrosine phosphatase activity"/>
    <property type="evidence" value="ECO:0007669"/>
    <property type="project" value="TreeGrafter"/>
</dbReference>
<dbReference type="PANTHER" id="PTHR10159">
    <property type="entry name" value="DUAL SPECIFICITY PROTEIN PHOSPHATASE"/>
    <property type="match status" value="1"/>
</dbReference>
<dbReference type="InterPro" id="IPR000387">
    <property type="entry name" value="Tyr_Pase_dom"/>
</dbReference>
<dbReference type="AlphaFoldDB" id="A0A1D8NLE3"/>
<dbReference type="Pfam" id="PF00782">
    <property type="entry name" value="DSPc"/>
    <property type="match status" value="1"/>
</dbReference>
<organism evidence="8 9">
    <name type="scientific">Yarrowia lipolytica</name>
    <name type="common">Candida lipolytica</name>
    <dbReference type="NCBI Taxonomy" id="4952"/>
    <lineage>
        <taxon>Eukaryota</taxon>
        <taxon>Fungi</taxon>
        <taxon>Dikarya</taxon>
        <taxon>Ascomycota</taxon>
        <taxon>Saccharomycotina</taxon>
        <taxon>Dipodascomycetes</taxon>
        <taxon>Dipodascales</taxon>
        <taxon>Dipodascales incertae sedis</taxon>
        <taxon>Yarrowia</taxon>
    </lineage>
</organism>
<evidence type="ECO:0000313" key="9">
    <source>
        <dbReference type="Proteomes" id="UP000182444"/>
    </source>
</evidence>
<accession>A0A1D8NLE3</accession>
<feature type="region of interest" description="Disordered" evidence="5">
    <location>
        <begin position="124"/>
        <end position="198"/>
    </location>
</feature>
<evidence type="ECO:0000256" key="5">
    <source>
        <dbReference type="SAM" id="MobiDB-lite"/>
    </source>
</evidence>
<dbReference type="VEuPathDB" id="FungiDB:YALI1_F01346g"/>
<dbReference type="GO" id="GO:0005829">
    <property type="term" value="C:cytosol"/>
    <property type="evidence" value="ECO:0007669"/>
    <property type="project" value="TreeGrafter"/>
</dbReference>
<evidence type="ECO:0000256" key="3">
    <source>
        <dbReference type="ARBA" id="ARBA00022801"/>
    </source>
</evidence>
<feature type="domain" description="Tyrosine-protein phosphatase" evidence="6">
    <location>
        <begin position="289"/>
        <end position="433"/>
    </location>
</feature>
<dbReference type="CDD" id="cd14521">
    <property type="entry name" value="DSP_fungal_SDP1-like"/>
    <property type="match status" value="1"/>
</dbReference>
<feature type="compositionally biased region" description="Polar residues" evidence="5">
    <location>
        <begin position="161"/>
        <end position="181"/>
    </location>
</feature>
<feature type="region of interest" description="Disordered" evidence="5">
    <location>
        <begin position="212"/>
        <end position="265"/>
    </location>
</feature>
<gene>
    <name evidence="8" type="ORF">YALI1_F01346g</name>
</gene>
<dbReference type="KEGG" id="yli:2908221"/>
<feature type="domain" description="Tyrosine specific protein phosphatases" evidence="7">
    <location>
        <begin position="350"/>
        <end position="412"/>
    </location>
</feature>
<dbReference type="FunFam" id="3.90.190.10:FF:000094">
    <property type="entry name" value="Probable tyrosine-protein phosphatase"/>
    <property type="match status" value="1"/>
</dbReference>
<dbReference type="PANTHER" id="PTHR10159:SF519">
    <property type="entry name" value="DUAL SPECIFICITY PROTEIN PHOSPHATASE MPK3"/>
    <property type="match status" value="1"/>
</dbReference>
<evidence type="ECO:0000256" key="1">
    <source>
        <dbReference type="ARBA" id="ARBA00008601"/>
    </source>
</evidence>
<keyword evidence="3" id="KW-0378">Hydrolase</keyword>